<name>A0A518APH6_9BACT</name>
<dbReference type="KEGG" id="amuc:Pan181_28350"/>
<evidence type="ECO:0000313" key="1">
    <source>
        <dbReference type="EMBL" id="QDU56625.1"/>
    </source>
</evidence>
<dbReference type="OrthoDB" id="287951at2"/>
<protein>
    <recommendedName>
        <fullName evidence="3">Carboxypeptidase regulatory-like domain-containing protein</fullName>
    </recommendedName>
</protein>
<dbReference type="RefSeq" id="WP_145247336.1">
    <property type="nucleotide sequence ID" value="NZ_CP036278.1"/>
</dbReference>
<gene>
    <name evidence="1" type="ORF">Pan181_28350</name>
</gene>
<dbReference type="PROSITE" id="PS51257">
    <property type="entry name" value="PROKAR_LIPOPROTEIN"/>
    <property type="match status" value="1"/>
</dbReference>
<dbReference type="EMBL" id="CP036278">
    <property type="protein sequence ID" value="QDU56625.1"/>
    <property type="molecule type" value="Genomic_DNA"/>
</dbReference>
<proteinExistence type="predicted"/>
<sequence>MHRFRIGLLLIATLVTVGCDRGEKLGRVFGTVTYKDQPITAGVIVFSNPQAGVHMTADLKPDGTYELQTANGFGLPLGTYKVAVNPPVGPPTRSRRGCGCRSGAKNTLPIPRLRDQWA</sequence>
<reference evidence="1 2" key="1">
    <citation type="submission" date="2019-02" db="EMBL/GenBank/DDBJ databases">
        <title>Deep-cultivation of Planctomycetes and their phenomic and genomic characterization uncovers novel biology.</title>
        <authorList>
            <person name="Wiegand S."/>
            <person name="Jogler M."/>
            <person name="Boedeker C."/>
            <person name="Pinto D."/>
            <person name="Vollmers J."/>
            <person name="Rivas-Marin E."/>
            <person name="Kohn T."/>
            <person name="Peeters S.H."/>
            <person name="Heuer A."/>
            <person name="Rast P."/>
            <person name="Oberbeckmann S."/>
            <person name="Bunk B."/>
            <person name="Jeske O."/>
            <person name="Meyerdierks A."/>
            <person name="Storesund J.E."/>
            <person name="Kallscheuer N."/>
            <person name="Luecker S."/>
            <person name="Lage O.M."/>
            <person name="Pohl T."/>
            <person name="Merkel B.J."/>
            <person name="Hornburger P."/>
            <person name="Mueller R.-W."/>
            <person name="Bruemmer F."/>
            <person name="Labrenz M."/>
            <person name="Spormann A.M."/>
            <person name="Op den Camp H."/>
            <person name="Overmann J."/>
            <person name="Amann R."/>
            <person name="Jetten M.S.M."/>
            <person name="Mascher T."/>
            <person name="Medema M.H."/>
            <person name="Devos D.P."/>
            <person name="Kaster A.-K."/>
            <person name="Ovreas L."/>
            <person name="Rohde M."/>
            <person name="Galperin M.Y."/>
            <person name="Jogler C."/>
        </authorList>
    </citation>
    <scope>NUCLEOTIDE SEQUENCE [LARGE SCALE GENOMIC DNA]</scope>
    <source>
        <strain evidence="1 2">Pan181</strain>
    </source>
</reference>
<accession>A0A518APH6</accession>
<keyword evidence="2" id="KW-1185">Reference proteome</keyword>
<dbReference type="Proteomes" id="UP000315750">
    <property type="component" value="Chromosome"/>
</dbReference>
<evidence type="ECO:0008006" key="3">
    <source>
        <dbReference type="Google" id="ProtNLM"/>
    </source>
</evidence>
<dbReference type="AlphaFoldDB" id="A0A518APH6"/>
<evidence type="ECO:0000313" key="2">
    <source>
        <dbReference type="Proteomes" id="UP000315750"/>
    </source>
</evidence>
<organism evidence="1 2">
    <name type="scientific">Aeoliella mucimassa</name>
    <dbReference type="NCBI Taxonomy" id="2527972"/>
    <lineage>
        <taxon>Bacteria</taxon>
        <taxon>Pseudomonadati</taxon>
        <taxon>Planctomycetota</taxon>
        <taxon>Planctomycetia</taxon>
        <taxon>Pirellulales</taxon>
        <taxon>Lacipirellulaceae</taxon>
        <taxon>Aeoliella</taxon>
    </lineage>
</organism>